<protein>
    <submittedName>
        <fullName evidence="1">Uncharacterized protein</fullName>
    </submittedName>
</protein>
<dbReference type="AlphaFoldDB" id="A0AAV2PRI1"/>
<evidence type="ECO:0000313" key="2">
    <source>
        <dbReference type="Proteomes" id="UP001497623"/>
    </source>
</evidence>
<comment type="caution">
    <text evidence="1">The sequence shown here is derived from an EMBL/GenBank/DDBJ whole genome shotgun (WGS) entry which is preliminary data.</text>
</comment>
<accession>A0AAV2PRI1</accession>
<gene>
    <name evidence="1" type="ORF">MNOR_LOCUS2428</name>
</gene>
<dbReference type="Proteomes" id="UP001497623">
    <property type="component" value="Unassembled WGS sequence"/>
</dbReference>
<keyword evidence="2" id="KW-1185">Reference proteome</keyword>
<organism evidence="1 2">
    <name type="scientific">Meganyctiphanes norvegica</name>
    <name type="common">Northern krill</name>
    <name type="synonym">Thysanopoda norvegica</name>
    <dbReference type="NCBI Taxonomy" id="48144"/>
    <lineage>
        <taxon>Eukaryota</taxon>
        <taxon>Metazoa</taxon>
        <taxon>Ecdysozoa</taxon>
        <taxon>Arthropoda</taxon>
        <taxon>Crustacea</taxon>
        <taxon>Multicrustacea</taxon>
        <taxon>Malacostraca</taxon>
        <taxon>Eumalacostraca</taxon>
        <taxon>Eucarida</taxon>
        <taxon>Euphausiacea</taxon>
        <taxon>Euphausiidae</taxon>
        <taxon>Meganyctiphanes</taxon>
    </lineage>
</organism>
<name>A0AAV2PRI1_MEGNR</name>
<dbReference type="EMBL" id="CAXKWB010000738">
    <property type="protein sequence ID" value="CAL4062129.1"/>
    <property type="molecule type" value="Genomic_DNA"/>
</dbReference>
<sequence length="190" mass="21351">MVITKDMFSYYIKPGNSKQASLIPSFQMECFQDISGYSGLTLGMHSGPDECLNSFSDGLDISEVSGLRGGRPDLRFPVPPFWSRQVYQTHQRLHTPSDHYDTFISGRLSYTSPYSGKSSGSDFSYSCLFEKLAFGGNFKKFLLTPSQTEISGGPLPPRLPFSLSHIPRFFKYLHCVRTSTVIAHIVNWRA</sequence>
<evidence type="ECO:0000313" key="1">
    <source>
        <dbReference type="EMBL" id="CAL4062129.1"/>
    </source>
</evidence>
<reference evidence="1 2" key="1">
    <citation type="submission" date="2024-05" db="EMBL/GenBank/DDBJ databases">
        <authorList>
            <person name="Wallberg A."/>
        </authorList>
    </citation>
    <scope>NUCLEOTIDE SEQUENCE [LARGE SCALE GENOMIC DNA]</scope>
</reference>
<proteinExistence type="predicted"/>